<evidence type="ECO:0000256" key="1">
    <source>
        <dbReference type="ARBA" id="ARBA00022670"/>
    </source>
</evidence>
<dbReference type="Pfam" id="PF00656">
    <property type="entry name" value="Peptidase_C14"/>
    <property type="match status" value="1"/>
</dbReference>
<evidence type="ECO:0000256" key="2">
    <source>
        <dbReference type="ARBA" id="ARBA00022703"/>
    </source>
</evidence>
<keyword evidence="1" id="KW-0645">Protease</keyword>
<dbReference type="InterPro" id="IPR011600">
    <property type="entry name" value="Pept_C14_caspase"/>
</dbReference>
<dbReference type="GO" id="GO:0006915">
    <property type="term" value="P:apoptotic process"/>
    <property type="evidence" value="ECO:0007669"/>
    <property type="project" value="UniProtKB-KW"/>
</dbReference>
<gene>
    <name evidence="5" type="ORF">CUNI_LOCUS19471</name>
</gene>
<comment type="caution">
    <text evidence="5">The sequence shown here is derived from an EMBL/GenBank/DDBJ whole genome shotgun (WGS) entry which is preliminary data.</text>
</comment>
<feature type="non-terminal residue" evidence="5">
    <location>
        <position position="125"/>
    </location>
</feature>
<keyword evidence="3" id="KW-0378">Hydrolase</keyword>
<dbReference type="InterPro" id="IPR002138">
    <property type="entry name" value="Pept_C14_p10"/>
</dbReference>
<proteinExistence type="predicted"/>
<sequence length="125" mass="14353">SLDRGVLLDETDGGSVPTARSGSQLPSMSDMLICYPTLMGYYAWRNRARGSWYIEAIVQIFMRYAKNEDVCAMLNRVNHLVSRKVSESCLKEMNQMSQMSEYKSTLRFPHFYLFPGIVIRNSPQV</sequence>
<name>A0A8S3ZWC7_9EUPU</name>
<accession>A0A8S3ZWC7</accession>
<dbReference type="Gene3D" id="3.30.70.1470">
    <property type="entry name" value="Caspase-like"/>
    <property type="match status" value="1"/>
</dbReference>
<evidence type="ECO:0000259" key="4">
    <source>
        <dbReference type="PROSITE" id="PS50207"/>
    </source>
</evidence>
<keyword evidence="6" id="KW-1185">Reference proteome</keyword>
<dbReference type="OrthoDB" id="10004338at2759"/>
<dbReference type="PROSITE" id="PS50207">
    <property type="entry name" value="CASPASE_P10"/>
    <property type="match status" value="1"/>
</dbReference>
<dbReference type="SUPFAM" id="SSF52129">
    <property type="entry name" value="Caspase-like"/>
    <property type="match status" value="1"/>
</dbReference>
<dbReference type="InterPro" id="IPR002398">
    <property type="entry name" value="Pept_C14"/>
</dbReference>
<dbReference type="PANTHER" id="PTHR47901:SF8">
    <property type="entry name" value="CASPASE-3"/>
    <property type="match status" value="1"/>
</dbReference>
<dbReference type="Proteomes" id="UP000678393">
    <property type="component" value="Unassembled WGS sequence"/>
</dbReference>
<reference evidence="5" key="1">
    <citation type="submission" date="2021-04" db="EMBL/GenBank/DDBJ databases">
        <authorList>
            <consortium name="Molecular Ecology Group"/>
        </authorList>
    </citation>
    <scope>NUCLEOTIDE SEQUENCE</scope>
</reference>
<dbReference type="EMBL" id="CAJHNH020006601">
    <property type="protein sequence ID" value="CAG5133913.1"/>
    <property type="molecule type" value="Genomic_DNA"/>
</dbReference>
<keyword evidence="2" id="KW-0053">Apoptosis</keyword>
<dbReference type="PANTHER" id="PTHR47901">
    <property type="entry name" value="CASPASE RECRUITMENT DOMAIN-CONTAINING PROTEIN 18"/>
    <property type="match status" value="1"/>
</dbReference>
<dbReference type="GO" id="GO:0004197">
    <property type="term" value="F:cysteine-type endopeptidase activity"/>
    <property type="evidence" value="ECO:0007669"/>
    <property type="project" value="InterPro"/>
</dbReference>
<evidence type="ECO:0000313" key="6">
    <source>
        <dbReference type="Proteomes" id="UP000678393"/>
    </source>
</evidence>
<dbReference type="GO" id="GO:0006508">
    <property type="term" value="P:proteolysis"/>
    <property type="evidence" value="ECO:0007669"/>
    <property type="project" value="UniProtKB-KW"/>
</dbReference>
<feature type="domain" description="Caspase family p10" evidence="4">
    <location>
        <begin position="21"/>
        <end position="115"/>
    </location>
</feature>
<dbReference type="InterPro" id="IPR029030">
    <property type="entry name" value="Caspase-like_dom_sf"/>
</dbReference>
<dbReference type="AlphaFoldDB" id="A0A8S3ZWC7"/>
<evidence type="ECO:0000256" key="3">
    <source>
        <dbReference type="ARBA" id="ARBA00022801"/>
    </source>
</evidence>
<organism evidence="5 6">
    <name type="scientific">Candidula unifasciata</name>
    <dbReference type="NCBI Taxonomy" id="100452"/>
    <lineage>
        <taxon>Eukaryota</taxon>
        <taxon>Metazoa</taxon>
        <taxon>Spiralia</taxon>
        <taxon>Lophotrochozoa</taxon>
        <taxon>Mollusca</taxon>
        <taxon>Gastropoda</taxon>
        <taxon>Heterobranchia</taxon>
        <taxon>Euthyneura</taxon>
        <taxon>Panpulmonata</taxon>
        <taxon>Eupulmonata</taxon>
        <taxon>Stylommatophora</taxon>
        <taxon>Helicina</taxon>
        <taxon>Helicoidea</taxon>
        <taxon>Geomitridae</taxon>
        <taxon>Candidula</taxon>
    </lineage>
</organism>
<protein>
    <recommendedName>
        <fullName evidence="4">Caspase family p10 domain-containing protein</fullName>
    </recommendedName>
</protein>
<evidence type="ECO:0000313" key="5">
    <source>
        <dbReference type="EMBL" id="CAG5133913.1"/>
    </source>
</evidence>